<protein>
    <submittedName>
        <fullName evidence="2">Transposase</fullName>
    </submittedName>
</protein>
<proteinExistence type="predicted"/>
<dbReference type="Pfam" id="PF01609">
    <property type="entry name" value="DDE_Tnp_1"/>
    <property type="match status" value="1"/>
</dbReference>
<dbReference type="AlphaFoldDB" id="I3VZX0"/>
<dbReference type="GO" id="GO:0004803">
    <property type="term" value="F:transposase activity"/>
    <property type="evidence" value="ECO:0007669"/>
    <property type="project" value="InterPro"/>
</dbReference>
<dbReference type="EMBL" id="JQ418522">
    <property type="protein sequence ID" value="AFK88897.1"/>
    <property type="molecule type" value="Genomic_DNA"/>
</dbReference>
<organism evidence="2">
    <name type="scientific">Escherichia coli</name>
    <dbReference type="NCBI Taxonomy" id="562"/>
    <lineage>
        <taxon>Bacteria</taxon>
        <taxon>Pseudomonadati</taxon>
        <taxon>Pseudomonadota</taxon>
        <taxon>Gammaproteobacteria</taxon>
        <taxon>Enterobacterales</taxon>
        <taxon>Enterobacteriaceae</taxon>
        <taxon>Escherichia</taxon>
    </lineage>
</organism>
<feature type="domain" description="Transposase IS4-like" evidence="1">
    <location>
        <begin position="6"/>
        <end position="57"/>
    </location>
</feature>
<name>I3VZX0_ECOLX</name>
<keyword evidence="2" id="KW-0614">Plasmid</keyword>
<sequence>MWSVGENHLVSDSTGLKIFGEGGGNVKKYGKEHHHIWLKLHLSVDAKTHKVVCADLSLNMKPFPG</sequence>
<evidence type="ECO:0000259" key="1">
    <source>
        <dbReference type="Pfam" id="PF01609"/>
    </source>
</evidence>
<evidence type="ECO:0000313" key="2">
    <source>
        <dbReference type="EMBL" id="AFK88897.1"/>
    </source>
</evidence>
<accession>I3VZX0</accession>
<geneLocation type="plasmid" evidence="2">
    <name>p417H-90</name>
</geneLocation>
<reference evidence="2" key="1">
    <citation type="submission" date="2012-01" db="EMBL/GenBank/DDBJ databases">
        <authorList>
            <person name="Summers A.O."/>
            <person name="Wireman J."/>
        </authorList>
    </citation>
    <scope>NUCLEOTIDE SEQUENCE</scope>
    <source>
        <strain evidence="2">417H</strain>
        <plasmid evidence="2">p417H-90</plasmid>
    </source>
</reference>
<dbReference type="InterPro" id="IPR002559">
    <property type="entry name" value="Transposase_11"/>
</dbReference>
<dbReference type="GO" id="GO:0006313">
    <property type="term" value="P:DNA transposition"/>
    <property type="evidence" value="ECO:0007669"/>
    <property type="project" value="InterPro"/>
</dbReference>
<dbReference type="GO" id="GO:0003677">
    <property type="term" value="F:DNA binding"/>
    <property type="evidence" value="ECO:0007669"/>
    <property type="project" value="InterPro"/>
</dbReference>